<evidence type="ECO:0000256" key="4">
    <source>
        <dbReference type="PROSITE-ProRule" id="PRU00335"/>
    </source>
</evidence>
<dbReference type="EMBL" id="JBHTJT010000049">
    <property type="protein sequence ID" value="MFD0981968.1"/>
    <property type="molecule type" value="Genomic_DNA"/>
</dbReference>
<dbReference type="InterPro" id="IPR054156">
    <property type="entry name" value="YxaF_TetR_C"/>
</dbReference>
<evidence type="ECO:0000313" key="7">
    <source>
        <dbReference type="Proteomes" id="UP001597108"/>
    </source>
</evidence>
<evidence type="ECO:0000256" key="3">
    <source>
        <dbReference type="ARBA" id="ARBA00023163"/>
    </source>
</evidence>
<dbReference type="Gene3D" id="1.10.357.10">
    <property type="entry name" value="Tetracycline Repressor, domain 2"/>
    <property type="match status" value="1"/>
</dbReference>
<reference evidence="7" key="1">
    <citation type="journal article" date="2019" name="Int. J. Syst. Evol. Microbiol.">
        <title>The Global Catalogue of Microorganisms (GCM) 10K type strain sequencing project: providing services to taxonomists for standard genome sequencing and annotation.</title>
        <authorList>
            <consortium name="The Broad Institute Genomics Platform"/>
            <consortium name="The Broad Institute Genome Sequencing Center for Infectious Disease"/>
            <person name="Wu L."/>
            <person name="Ma J."/>
        </authorList>
    </citation>
    <scope>NUCLEOTIDE SEQUENCE [LARGE SCALE GENOMIC DNA]</scope>
    <source>
        <strain evidence="7">CCUG 60524</strain>
    </source>
</reference>
<feature type="DNA-binding region" description="H-T-H motif" evidence="4">
    <location>
        <begin position="39"/>
        <end position="58"/>
    </location>
</feature>
<dbReference type="RefSeq" id="WP_386077309.1">
    <property type="nucleotide sequence ID" value="NZ_JBHTJT010000049.1"/>
</dbReference>
<evidence type="ECO:0000256" key="1">
    <source>
        <dbReference type="ARBA" id="ARBA00023015"/>
    </source>
</evidence>
<organism evidence="6 7">
    <name type="scientific">Tropicimonas aquimaris</name>
    <dbReference type="NCBI Taxonomy" id="914152"/>
    <lineage>
        <taxon>Bacteria</taxon>
        <taxon>Pseudomonadati</taxon>
        <taxon>Pseudomonadota</taxon>
        <taxon>Alphaproteobacteria</taxon>
        <taxon>Rhodobacterales</taxon>
        <taxon>Roseobacteraceae</taxon>
        <taxon>Tropicimonas</taxon>
    </lineage>
</organism>
<dbReference type="Pfam" id="PF21993">
    <property type="entry name" value="TetR_C_13_2"/>
    <property type="match status" value="1"/>
</dbReference>
<accession>A0ABW3IUX1</accession>
<dbReference type="InterPro" id="IPR009057">
    <property type="entry name" value="Homeodomain-like_sf"/>
</dbReference>
<sequence>MQATEETTRPRGRPRNVPRDQALDAAVRLFWASGYDAASIDQLCRETGMPRASLYQDYGGKQGLFLAAIAHYVDTRLRPIGQALGPAGSLEDDLARFFKAVVALATSDSQTPGCLISCVLAEVAGANDTFRQELDRRFTALENRIHERLSHGADTPDNARALAGMLAAVARGMMLRARAGATAADLESIADVTLVTVFGERPSPLGVRECSGPVTS</sequence>
<evidence type="ECO:0000256" key="2">
    <source>
        <dbReference type="ARBA" id="ARBA00023125"/>
    </source>
</evidence>
<dbReference type="PANTHER" id="PTHR47506:SF1">
    <property type="entry name" value="HTH-TYPE TRANSCRIPTIONAL REGULATOR YJDC"/>
    <property type="match status" value="1"/>
</dbReference>
<dbReference type="Gene3D" id="1.10.10.60">
    <property type="entry name" value="Homeodomain-like"/>
    <property type="match status" value="1"/>
</dbReference>
<dbReference type="PROSITE" id="PS50977">
    <property type="entry name" value="HTH_TETR_2"/>
    <property type="match status" value="1"/>
</dbReference>
<evidence type="ECO:0000259" key="5">
    <source>
        <dbReference type="PROSITE" id="PS50977"/>
    </source>
</evidence>
<dbReference type="InterPro" id="IPR036271">
    <property type="entry name" value="Tet_transcr_reg_TetR-rel_C_sf"/>
</dbReference>
<keyword evidence="1" id="KW-0805">Transcription regulation</keyword>
<dbReference type="SUPFAM" id="SSF46689">
    <property type="entry name" value="Homeodomain-like"/>
    <property type="match status" value="1"/>
</dbReference>
<protein>
    <submittedName>
        <fullName evidence="6">TetR/AcrR family transcriptional regulator</fullName>
    </submittedName>
</protein>
<keyword evidence="3" id="KW-0804">Transcription</keyword>
<dbReference type="PANTHER" id="PTHR47506">
    <property type="entry name" value="TRANSCRIPTIONAL REGULATORY PROTEIN"/>
    <property type="match status" value="1"/>
</dbReference>
<name>A0ABW3IUX1_9RHOB</name>
<keyword evidence="7" id="KW-1185">Reference proteome</keyword>
<dbReference type="InterPro" id="IPR001647">
    <property type="entry name" value="HTH_TetR"/>
</dbReference>
<dbReference type="SUPFAM" id="SSF48498">
    <property type="entry name" value="Tetracyclin repressor-like, C-terminal domain"/>
    <property type="match status" value="1"/>
</dbReference>
<feature type="domain" description="HTH tetR-type" evidence="5">
    <location>
        <begin position="16"/>
        <end position="76"/>
    </location>
</feature>
<dbReference type="PRINTS" id="PR00455">
    <property type="entry name" value="HTHTETR"/>
</dbReference>
<evidence type="ECO:0000313" key="6">
    <source>
        <dbReference type="EMBL" id="MFD0981968.1"/>
    </source>
</evidence>
<dbReference type="Pfam" id="PF00440">
    <property type="entry name" value="TetR_N"/>
    <property type="match status" value="1"/>
</dbReference>
<proteinExistence type="predicted"/>
<dbReference type="Proteomes" id="UP001597108">
    <property type="component" value="Unassembled WGS sequence"/>
</dbReference>
<keyword evidence="2 4" id="KW-0238">DNA-binding</keyword>
<comment type="caution">
    <text evidence="6">The sequence shown here is derived from an EMBL/GenBank/DDBJ whole genome shotgun (WGS) entry which is preliminary data.</text>
</comment>
<gene>
    <name evidence="6" type="ORF">ACFQ2S_20235</name>
</gene>